<protein>
    <submittedName>
        <fullName evidence="1">Uncharacterized protein</fullName>
    </submittedName>
</protein>
<proteinExistence type="predicted"/>
<evidence type="ECO:0000313" key="1">
    <source>
        <dbReference type="EMBL" id="KAK7458673.1"/>
    </source>
</evidence>
<name>A0ABR1JFN7_9AGAR</name>
<keyword evidence="2" id="KW-1185">Reference proteome</keyword>
<dbReference type="EMBL" id="JBANRG010000017">
    <property type="protein sequence ID" value="KAK7458673.1"/>
    <property type="molecule type" value="Genomic_DNA"/>
</dbReference>
<accession>A0ABR1JFN7</accession>
<sequence>MVLPPPLSNNQKATLQDVLADFLTYLCWDSFFTDFVRSEVAPIPIRPSKFIGVRVDAAMHR</sequence>
<gene>
    <name evidence="1" type="ORF">VKT23_009672</name>
</gene>
<organism evidence="1 2">
    <name type="scientific">Marasmiellus scandens</name>
    <dbReference type="NCBI Taxonomy" id="2682957"/>
    <lineage>
        <taxon>Eukaryota</taxon>
        <taxon>Fungi</taxon>
        <taxon>Dikarya</taxon>
        <taxon>Basidiomycota</taxon>
        <taxon>Agaricomycotina</taxon>
        <taxon>Agaricomycetes</taxon>
        <taxon>Agaricomycetidae</taxon>
        <taxon>Agaricales</taxon>
        <taxon>Marasmiineae</taxon>
        <taxon>Omphalotaceae</taxon>
        <taxon>Marasmiellus</taxon>
    </lineage>
</organism>
<dbReference type="Proteomes" id="UP001498398">
    <property type="component" value="Unassembled WGS sequence"/>
</dbReference>
<reference evidence="1 2" key="1">
    <citation type="submission" date="2024-01" db="EMBL/GenBank/DDBJ databases">
        <title>A draft genome for the cacao thread blight pathogen Marasmiellus scandens.</title>
        <authorList>
            <person name="Baruah I.K."/>
            <person name="Leung J."/>
            <person name="Bukari Y."/>
            <person name="Amoako-Attah I."/>
            <person name="Meinhardt L.W."/>
            <person name="Bailey B.A."/>
            <person name="Cohen S.P."/>
        </authorList>
    </citation>
    <scope>NUCLEOTIDE SEQUENCE [LARGE SCALE GENOMIC DNA]</scope>
    <source>
        <strain evidence="1 2">GH-19</strain>
    </source>
</reference>
<evidence type="ECO:0000313" key="2">
    <source>
        <dbReference type="Proteomes" id="UP001498398"/>
    </source>
</evidence>
<comment type="caution">
    <text evidence="1">The sequence shown here is derived from an EMBL/GenBank/DDBJ whole genome shotgun (WGS) entry which is preliminary data.</text>
</comment>